<dbReference type="InterPro" id="IPR036291">
    <property type="entry name" value="NAD(P)-bd_dom_sf"/>
</dbReference>
<dbReference type="Gene3D" id="3.40.50.720">
    <property type="entry name" value="NAD(P)-binding Rossmann-like Domain"/>
    <property type="match status" value="1"/>
</dbReference>
<dbReference type="InterPro" id="IPR008030">
    <property type="entry name" value="NmrA-like"/>
</dbReference>
<name>A0ABW2FK01_9BACL</name>
<evidence type="ECO:0000259" key="1">
    <source>
        <dbReference type="Pfam" id="PF05368"/>
    </source>
</evidence>
<accession>A0ABW2FK01</accession>
<dbReference type="CDD" id="cd05269">
    <property type="entry name" value="TMR_SDR_a"/>
    <property type="match status" value="1"/>
</dbReference>
<reference evidence="3" key="1">
    <citation type="journal article" date="2019" name="Int. J. Syst. Evol. Microbiol.">
        <title>The Global Catalogue of Microorganisms (GCM) 10K type strain sequencing project: providing services to taxonomists for standard genome sequencing and annotation.</title>
        <authorList>
            <consortium name="The Broad Institute Genomics Platform"/>
            <consortium name="The Broad Institute Genome Sequencing Center for Infectious Disease"/>
            <person name="Wu L."/>
            <person name="Ma J."/>
        </authorList>
    </citation>
    <scope>NUCLEOTIDE SEQUENCE [LARGE SCALE GENOMIC DNA]</scope>
    <source>
        <strain evidence="3">KCTC 12907</strain>
    </source>
</reference>
<proteinExistence type="predicted"/>
<gene>
    <name evidence="2" type="ORF">ACFQMJ_27950</name>
</gene>
<dbReference type="RefSeq" id="WP_378044681.1">
    <property type="nucleotide sequence ID" value="NZ_JBHMDN010000005.1"/>
</dbReference>
<sequence length="269" mass="29882">MKIALTGSTGKLGGMILKRLLLRCRAQDLIVSVRRPEAAEDWRASGISVRYGDYDAPESLEPSFRGADKLMMVSSPSTDETVRLRQHLSVIEAARQAGVGHIVYTSIFAPEKGKLPVHELHRNTEQAIRESGIPYTFLRNAYYTDIVHFLGIREAAASGILLSPPGHWSFNTASREDLASAAAAVLTEEGHEGRTYELTPPRTWNLAELARALTEATGRKVVHRKDPDYHNGIYRMLPYSDMNVVSDDLSRLVGRPLRSVADEVRELFG</sequence>
<evidence type="ECO:0000313" key="2">
    <source>
        <dbReference type="EMBL" id="MFC7152385.1"/>
    </source>
</evidence>
<organism evidence="2 3">
    <name type="scientific">Cohnella cellulosilytica</name>
    <dbReference type="NCBI Taxonomy" id="986710"/>
    <lineage>
        <taxon>Bacteria</taxon>
        <taxon>Bacillati</taxon>
        <taxon>Bacillota</taxon>
        <taxon>Bacilli</taxon>
        <taxon>Bacillales</taxon>
        <taxon>Paenibacillaceae</taxon>
        <taxon>Cohnella</taxon>
    </lineage>
</organism>
<dbReference type="PANTHER" id="PTHR47129">
    <property type="entry name" value="QUINONE OXIDOREDUCTASE 2"/>
    <property type="match status" value="1"/>
</dbReference>
<dbReference type="InterPro" id="IPR052718">
    <property type="entry name" value="NmrA-type_oxidoreductase"/>
</dbReference>
<comment type="caution">
    <text evidence="2">The sequence shown here is derived from an EMBL/GenBank/DDBJ whole genome shotgun (WGS) entry which is preliminary data.</text>
</comment>
<dbReference type="SUPFAM" id="SSF51735">
    <property type="entry name" value="NAD(P)-binding Rossmann-fold domains"/>
    <property type="match status" value="1"/>
</dbReference>
<dbReference type="Gene3D" id="3.90.25.10">
    <property type="entry name" value="UDP-galactose 4-epimerase, domain 1"/>
    <property type="match status" value="1"/>
</dbReference>
<dbReference type="Pfam" id="PF05368">
    <property type="entry name" value="NmrA"/>
    <property type="match status" value="1"/>
</dbReference>
<dbReference type="EMBL" id="JBHTAI010000022">
    <property type="protein sequence ID" value="MFC7152385.1"/>
    <property type="molecule type" value="Genomic_DNA"/>
</dbReference>
<dbReference type="Proteomes" id="UP001596378">
    <property type="component" value="Unassembled WGS sequence"/>
</dbReference>
<feature type="domain" description="NmrA-like" evidence="1">
    <location>
        <begin position="2"/>
        <end position="223"/>
    </location>
</feature>
<keyword evidence="3" id="KW-1185">Reference proteome</keyword>
<dbReference type="PANTHER" id="PTHR47129:SF1">
    <property type="entry name" value="NMRA-LIKE DOMAIN-CONTAINING PROTEIN"/>
    <property type="match status" value="1"/>
</dbReference>
<evidence type="ECO:0000313" key="3">
    <source>
        <dbReference type="Proteomes" id="UP001596378"/>
    </source>
</evidence>
<protein>
    <submittedName>
        <fullName evidence="2">SDR family oxidoreductase</fullName>
        <ecNumber evidence="2">1.6.5.2</ecNumber>
    </submittedName>
</protein>
<dbReference type="EC" id="1.6.5.2" evidence="2"/>
<keyword evidence="2" id="KW-0560">Oxidoreductase</keyword>
<dbReference type="GO" id="GO:0003955">
    <property type="term" value="F:NAD(P)H dehydrogenase (quinone) activity"/>
    <property type="evidence" value="ECO:0007669"/>
    <property type="project" value="UniProtKB-EC"/>
</dbReference>